<dbReference type="Proteomes" id="UP000232618">
    <property type="component" value="Genome"/>
</dbReference>
<keyword evidence="2" id="KW-0167">Capsid protein</keyword>
<organism evidence="4 5">
    <name type="scientific">Green River chinook virus</name>
    <dbReference type="NCBI Taxonomy" id="1382300"/>
    <lineage>
        <taxon>Viruses</taxon>
        <taxon>Riboviria</taxon>
        <taxon>Orthornavirae</taxon>
        <taxon>Duplornaviricota</taxon>
        <taxon>Resentoviricetes</taxon>
        <taxon>Reovirales</taxon>
        <taxon>Spinareoviridae</taxon>
        <taxon>Aquareovirus</taxon>
        <taxon>Aquareovirus oncorhynchi</taxon>
    </lineage>
</organism>
<dbReference type="InterPro" id="IPR004317">
    <property type="entry name" value="Sigma_1_2_reovir"/>
</dbReference>
<keyword evidence="5" id="KW-1185">Reference proteome</keyword>
<proteinExistence type="predicted"/>
<comment type="subcellular location">
    <subcellularLocation>
        <location evidence="1">Virion</location>
    </subcellularLocation>
</comment>
<keyword evidence="3" id="KW-0946">Virion</keyword>
<dbReference type="Pfam" id="PF03084">
    <property type="entry name" value="Sigma_1_2"/>
    <property type="match status" value="1"/>
</dbReference>
<dbReference type="Gene3D" id="1.10.287.1520">
    <property type="match status" value="1"/>
</dbReference>
<accession>W6EW64</accession>
<dbReference type="GeneID" id="37618790"/>
<evidence type="ECO:0000313" key="4">
    <source>
        <dbReference type="EMBL" id="AHJ14807.1"/>
    </source>
</evidence>
<reference evidence="4 5" key="1">
    <citation type="submission" date="2013-02" db="EMBL/GenBank/DDBJ databases">
        <authorList>
            <person name="Rao S."/>
            <person name="Carner G.R."/>
            <person name="Winton J.R."/>
        </authorList>
    </citation>
    <scope>NUCLEOTIDE SEQUENCE [LARGE SCALE GENOMIC DNA]</scope>
</reference>
<name>W6EW64_9REOV</name>
<dbReference type="OrthoDB" id="3623at10239"/>
<evidence type="ECO:0000256" key="3">
    <source>
        <dbReference type="ARBA" id="ARBA00022844"/>
    </source>
</evidence>
<dbReference type="GO" id="GO:0019028">
    <property type="term" value="C:viral capsid"/>
    <property type="evidence" value="ECO:0007669"/>
    <property type="project" value="UniProtKB-KW"/>
</dbReference>
<evidence type="ECO:0000256" key="1">
    <source>
        <dbReference type="ARBA" id="ARBA00004328"/>
    </source>
</evidence>
<dbReference type="KEGG" id="vg:37618790"/>
<dbReference type="EMBL" id="KC588382">
    <property type="protein sequence ID" value="AHJ14807.1"/>
    <property type="molecule type" value="Genomic_RNA"/>
</dbReference>
<evidence type="ECO:0000256" key="2">
    <source>
        <dbReference type="ARBA" id="ARBA00022561"/>
    </source>
</evidence>
<sequence length="417" mass="45345">MARRVFVGLTPSFYNQPQPLFNDDDYLSLAGTTSRPWQNRTTNLSVNSGGYPVWGGKYPTVAARHLILNALLGAHLSAFDAGQITQFRNVTWRDRILSSFHVPRAPVAPQPPFPPFWAPVASRPLDSANYPDYALNFDVMWPVNLDIHVMSLWSITDIGPVVMLERPATAIPTMVYTSMQSYVGLSATQLAIQAYTYSGQLPQPADAIQAQVYQWLACILFGSITGRLHRNRTCEGFYFAFPKPANNQDEASLRWNDGARTGAPPNIIVRYVACNSPHWQQSMLHISLSLLAQCTSCPRPIPAPIANARLPAYGQNIPGLSGAGANTRNLDRYNYVDLSVARHAAWFASGLIDAAAQAAYDAANAAQSAMFIRHLTAVELAHPLVAGRIIVKPFAAGSVAAPAETPAVIAAADAMFP</sequence>
<evidence type="ECO:0000313" key="5">
    <source>
        <dbReference type="Proteomes" id="UP000232618"/>
    </source>
</evidence>
<dbReference type="RefSeq" id="YP_009507741.1">
    <property type="nucleotide sequence ID" value="NC_038626.1"/>
</dbReference>
<protein>
    <submittedName>
        <fullName evidence="4">VP6</fullName>
    </submittedName>
</protein>